<organism evidence="1 2">
    <name type="scientific">Priestia filamentosa</name>
    <dbReference type="NCBI Taxonomy" id="1402861"/>
    <lineage>
        <taxon>Bacteria</taxon>
        <taxon>Bacillati</taxon>
        <taxon>Bacillota</taxon>
        <taxon>Bacilli</taxon>
        <taxon>Bacillales</taxon>
        <taxon>Bacillaceae</taxon>
        <taxon>Priestia</taxon>
    </lineage>
</organism>
<dbReference type="AlphaFoldDB" id="A0A231S2B7"/>
<keyword evidence="1" id="KW-0614">Plasmid</keyword>
<accession>A0A231S2B7</accession>
<accession>A0A2S1M062</accession>
<gene>
    <name evidence="1" type="ORF">BEH_25600</name>
</gene>
<dbReference type="Proteomes" id="UP000036202">
    <property type="component" value="Plasmid pbeh3"/>
</dbReference>
<dbReference type="EMBL" id="CP015325">
    <property type="protein sequence ID" value="AWG44738.1"/>
    <property type="molecule type" value="Genomic_DNA"/>
</dbReference>
<evidence type="ECO:0000313" key="2">
    <source>
        <dbReference type="Proteomes" id="UP000036202"/>
    </source>
</evidence>
<proteinExistence type="predicted"/>
<dbReference type="KEGG" id="beo:BEH_25600"/>
<evidence type="ECO:0000313" key="1">
    <source>
        <dbReference type="EMBL" id="AWG44738.1"/>
    </source>
</evidence>
<protein>
    <submittedName>
        <fullName evidence="1">Uncharacterized protein</fullName>
    </submittedName>
</protein>
<name>A0A231S2B7_9BACI</name>
<sequence length="64" mass="7527">MKFNREDKTQQWFSPLKCNLSLGVLHKQKVLSRINSHKKYSNDNKGKACIKNMQAFLLTQYVIL</sequence>
<reference evidence="1 2" key="1">
    <citation type="journal article" date="2015" name="PLoS ONE">
        <title>Genome Sequence of Bacillus endophyticus and Analysis of Its Companion Mechanism in the Ketogulonigenium vulgare-Bacillus Strain Consortium.</title>
        <authorList>
            <person name="Jia N."/>
            <person name="Du J."/>
            <person name="Ding M.Z."/>
            <person name="Gao F."/>
            <person name="Yuan Y.J."/>
        </authorList>
    </citation>
    <scope>NUCLEOTIDE SEQUENCE [LARGE SCALE GENOMIC DNA]</scope>
    <source>
        <strain evidence="1 2">Hbe603</strain>
        <plasmid evidence="2">pbeh3</plasmid>
    </source>
</reference>
<keyword evidence="2" id="KW-1185">Reference proteome</keyword>
<geneLocation type="plasmid" evidence="2">
    <name>pbeh3</name>
</geneLocation>